<name>A0AAN9KKJ6_CLITE</name>
<keyword evidence="2" id="KW-1185">Reference proteome</keyword>
<dbReference type="EMBL" id="JAYKXN010000001">
    <property type="protein sequence ID" value="KAK7317454.1"/>
    <property type="molecule type" value="Genomic_DNA"/>
</dbReference>
<organism evidence="1 2">
    <name type="scientific">Clitoria ternatea</name>
    <name type="common">Butterfly pea</name>
    <dbReference type="NCBI Taxonomy" id="43366"/>
    <lineage>
        <taxon>Eukaryota</taxon>
        <taxon>Viridiplantae</taxon>
        <taxon>Streptophyta</taxon>
        <taxon>Embryophyta</taxon>
        <taxon>Tracheophyta</taxon>
        <taxon>Spermatophyta</taxon>
        <taxon>Magnoliopsida</taxon>
        <taxon>eudicotyledons</taxon>
        <taxon>Gunneridae</taxon>
        <taxon>Pentapetalae</taxon>
        <taxon>rosids</taxon>
        <taxon>fabids</taxon>
        <taxon>Fabales</taxon>
        <taxon>Fabaceae</taxon>
        <taxon>Papilionoideae</taxon>
        <taxon>50 kb inversion clade</taxon>
        <taxon>NPAAA clade</taxon>
        <taxon>indigoferoid/millettioid clade</taxon>
        <taxon>Phaseoleae</taxon>
        <taxon>Clitoria</taxon>
    </lineage>
</organism>
<accession>A0AAN9KKJ6</accession>
<gene>
    <name evidence="1" type="ORF">RJT34_01707</name>
</gene>
<comment type="caution">
    <text evidence="1">The sequence shown here is derived from an EMBL/GenBank/DDBJ whole genome shotgun (WGS) entry which is preliminary data.</text>
</comment>
<reference evidence="1 2" key="1">
    <citation type="submission" date="2024-01" db="EMBL/GenBank/DDBJ databases">
        <title>The genomes of 5 underutilized Papilionoideae crops provide insights into root nodulation and disease resistance.</title>
        <authorList>
            <person name="Yuan L."/>
        </authorList>
    </citation>
    <scope>NUCLEOTIDE SEQUENCE [LARGE SCALE GENOMIC DNA]</scope>
    <source>
        <strain evidence="1">LY-2023</strain>
        <tissue evidence="1">Leaf</tissue>
    </source>
</reference>
<sequence>MFSESFAPTYNHIQFFFISSCTFDSCLFMEDSDISQQVQAVTLPDLVFDDDHSIIVDSWSIKSEYDKTLDDDQRYADTIEALSNANLHAPPTIVLKRMNPIL</sequence>
<evidence type="ECO:0000313" key="1">
    <source>
        <dbReference type="EMBL" id="KAK7317454.1"/>
    </source>
</evidence>
<protein>
    <submittedName>
        <fullName evidence="1">Uncharacterized protein</fullName>
    </submittedName>
</protein>
<dbReference type="Proteomes" id="UP001359559">
    <property type="component" value="Unassembled WGS sequence"/>
</dbReference>
<proteinExistence type="predicted"/>
<evidence type="ECO:0000313" key="2">
    <source>
        <dbReference type="Proteomes" id="UP001359559"/>
    </source>
</evidence>
<dbReference type="AlphaFoldDB" id="A0AAN9KKJ6"/>